<gene>
    <name evidence="1" type="ORF">H0A61_02989</name>
</gene>
<evidence type="ECO:0000313" key="1">
    <source>
        <dbReference type="EMBL" id="QSQ10579.1"/>
    </source>
</evidence>
<reference evidence="1" key="1">
    <citation type="submission" date="2020-07" db="EMBL/GenBank/DDBJ databases">
        <title>Koleobacter methoxysyntrophicus gen. nov., sp. nov., a novel anaerobic bacterium isolated from deep subsurface oil field and proposal of Koleobacterales ord. nov. in the phylum Firmicutes.</title>
        <authorList>
            <person name="Sakamoto S."/>
            <person name="Tamaki H."/>
        </authorList>
    </citation>
    <scope>NUCLEOTIDE SEQUENCE</scope>
    <source>
        <strain evidence="1">NRmbB1</strain>
    </source>
</reference>
<protein>
    <submittedName>
        <fullName evidence="1">Uncharacterized protein</fullName>
    </submittedName>
</protein>
<organism evidence="1 2">
    <name type="scientific">Koleobacter methoxysyntrophicus</name>
    <dbReference type="NCBI Taxonomy" id="2751313"/>
    <lineage>
        <taxon>Bacteria</taxon>
        <taxon>Bacillati</taxon>
        <taxon>Bacillota</taxon>
        <taxon>Clostridia</taxon>
        <taxon>Koleobacterales</taxon>
        <taxon>Koleobacteraceae</taxon>
        <taxon>Koleobacter</taxon>
    </lineage>
</organism>
<name>A0A8A0RSV1_9FIRM</name>
<dbReference type="Proteomes" id="UP000662904">
    <property type="component" value="Chromosome"/>
</dbReference>
<dbReference type="KEGG" id="kme:H0A61_02989"/>
<sequence length="135" mass="15156">MGSKGYIVMDLVLWTVIASSILLLFFSSWTGALGTVYNIIDYSVKNVSLLTLESALMHDIERGGDIEIISADRFEINGSLYYNSDDGRIIRERNGRSRSLYKGHIEALLTENAVLTVKITGETEISKIYKIFLEN</sequence>
<proteinExistence type="predicted"/>
<dbReference type="AlphaFoldDB" id="A0A8A0RSV1"/>
<accession>A0A8A0RSV1</accession>
<keyword evidence="2" id="KW-1185">Reference proteome</keyword>
<dbReference type="EMBL" id="CP059066">
    <property type="protein sequence ID" value="QSQ10579.1"/>
    <property type="molecule type" value="Genomic_DNA"/>
</dbReference>
<evidence type="ECO:0000313" key="2">
    <source>
        <dbReference type="Proteomes" id="UP000662904"/>
    </source>
</evidence>
<dbReference type="RefSeq" id="WP_206707887.1">
    <property type="nucleotide sequence ID" value="NZ_CP059066.1"/>
</dbReference>